<gene>
    <name evidence="8" type="ORF">DGYR_LOCUS6690</name>
</gene>
<dbReference type="OrthoDB" id="44736at2759"/>
<dbReference type="PANTHER" id="PTHR47219">
    <property type="entry name" value="RAB GTPASE-ACTIVATING PROTEIN 1-LIKE"/>
    <property type="match status" value="1"/>
</dbReference>
<dbReference type="AlphaFoldDB" id="A0A7I8VQD2"/>
<dbReference type="Gene3D" id="1.10.472.80">
    <property type="entry name" value="Ypt/Rab-GAP domain of gyp1p, domain 3"/>
    <property type="match status" value="1"/>
</dbReference>
<keyword evidence="9" id="KW-1185">Reference proteome</keyword>
<feature type="domain" description="RUN" evidence="7">
    <location>
        <begin position="662"/>
        <end position="823"/>
    </location>
</feature>
<dbReference type="InterPro" id="IPR050302">
    <property type="entry name" value="Rab_GAP_TBC_domain"/>
</dbReference>
<dbReference type="Gene3D" id="1.20.58.900">
    <property type="match status" value="1"/>
</dbReference>
<dbReference type="SMART" id="SM00593">
    <property type="entry name" value="RUN"/>
    <property type="match status" value="1"/>
</dbReference>
<dbReference type="SMART" id="SM00326">
    <property type="entry name" value="SH3"/>
    <property type="match status" value="1"/>
</dbReference>
<evidence type="ECO:0000256" key="3">
    <source>
        <dbReference type="ARBA" id="ARBA00030864"/>
    </source>
</evidence>
<keyword evidence="2 4" id="KW-0728">SH3 domain</keyword>
<feature type="domain" description="Rab-GAP TBC" evidence="6">
    <location>
        <begin position="218"/>
        <end position="409"/>
    </location>
</feature>
<proteinExistence type="inferred from homology"/>
<dbReference type="FunFam" id="1.10.8.270:FF:000013">
    <property type="entry name" value="Small G protein signaling modulator 3"/>
    <property type="match status" value="1"/>
</dbReference>
<dbReference type="InterPro" id="IPR001452">
    <property type="entry name" value="SH3_domain"/>
</dbReference>
<accession>A0A7I8VQD2</accession>
<evidence type="ECO:0000259" key="6">
    <source>
        <dbReference type="PROSITE" id="PS50086"/>
    </source>
</evidence>
<dbReference type="GO" id="GO:0031267">
    <property type="term" value="F:small GTPase binding"/>
    <property type="evidence" value="ECO:0007669"/>
    <property type="project" value="TreeGrafter"/>
</dbReference>
<reference evidence="8 9" key="1">
    <citation type="submission" date="2020-08" db="EMBL/GenBank/DDBJ databases">
        <authorList>
            <person name="Hejnol A."/>
        </authorList>
    </citation>
    <scope>NUCLEOTIDE SEQUENCE [LARGE SCALE GENOMIC DNA]</scope>
</reference>
<evidence type="ECO:0000313" key="9">
    <source>
        <dbReference type="Proteomes" id="UP000549394"/>
    </source>
</evidence>
<feature type="domain" description="SH3" evidence="5">
    <location>
        <begin position="587"/>
        <end position="646"/>
    </location>
</feature>
<evidence type="ECO:0000259" key="7">
    <source>
        <dbReference type="PROSITE" id="PS50826"/>
    </source>
</evidence>
<comment type="caution">
    <text evidence="8">The sequence shown here is derived from an EMBL/GenBank/DDBJ whole genome shotgun (WGS) entry which is preliminary data.</text>
</comment>
<organism evidence="8 9">
    <name type="scientific">Dimorphilus gyrociliatus</name>
    <dbReference type="NCBI Taxonomy" id="2664684"/>
    <lineage>
        <taxon>Eukaryota</taxon>
        <taxon>Metazoa</taxon>
        <taxon>Spiralia</taxon>
        <taxon>Lophotrochozoa</taxon>
        <taxon>Annelida</taxon>
        <taxon>Polychaeta</taxon>
        <taxon>Polychaeta incertae sedis</taxon>
        <taxon>Dinophilidae</taxon>
        <taxon>Dimorphilus</taxon>
    </lineage>
</organism>
<dbReference type="GO" id="GO:0005096">
    <property type="term" value="F:GTPase activator activity"/>
    <property type="evidence" value="ECO:0007669"/>
    <property type="project" value="TreeGrafter"/>
</dbReference>
<dbReference type="PROSITE" id="PS50826">
    <property type="entry name" value="RUN"/>
    <property type="match status" value="1"/>
</dbReference>
<sequence length="855" mass="99401">MEYDDSDDDSVQDYEYKYVRRRGKNFCTCWPERNFSFQRMNIDSYFYLQTNQPLDKPSDNLDEVLSQVETISERDDKDSLLYEEDEDGGRCGNGCWGDEDDSLETDYLLGEIFRYQYGPFSALAPSMIPRNMTSKFNNNHEYDILNLNYDEFGNKIEDSYYKHSNKLLNSTTLRDVQQRKQWIGFLKLLQKESELHSWRMVRNRLPKTKELYDMVIKGIPHSIRPKIWIRLTGALSKKSKLVTSYTDMVKASSIDQLQSSKQIEKDLLRTMPNSACFCSKNSIGIPKLRRLLRAIAWLYPDIGYCQGTGMIAASMLLILEEEDAFWMVCSIIEDLQPTSYYSNSLLGAQADQRVLAQCIKIYLPEVDKLLQEYDLDASVIFLHWFLTAFASVVNIKVLVRIWDIFFFDGSIFLFRITLAILTLKEKELLSCNNANDFVLTLSEAPTCIDDIEYLIQISTGFSSSLTENLIETYRRKYLASLLTSKCPNSQLDSTKERSGQNLAKRFSWGSWPAISNVLRVTNEDDETLESKNIRQTNIIVNLREAILQIGKHFQSLDTENIKLNLMVDYTMNSHAKDLENYASVDKHHRRRAKALIDFENHNEDELTFHKNDIITIISKWDEHIWIAELNGVRGWIPAQFVELLDERSKSYSCAGDDSVSEAITDLVKGVLYPSIKAVFDYGLKTSMLYQAHPWYFIEEATLEEADKHLKSVHSRLVLCKTYKLDEDSKVLTPEELLYKAVRSINTTHSSDRSLLDKKFCSLIYYGLNEQILHLWLENLCSSTKIVNKYYHPWSFIMSPGWVQIKCELRVLARLPFSLSKNSHFSKRKCLRKHMKEIKAAVCDMLIKRHLFSWDM</sequence>
<protein>
    <recommendedName>
        <fullName evidence="3">RUN and TBC1 domain-containing protein 3</fullName>
    </recommendedName>
</protein>
<evidence type="ECO:0000256" key="1">
    <source>
        <dbReference type="ARBA" id="ARBA00006296"/>
    </source>
</evidence>
<dbReference type="Gene3D" id="1.10.8.270">
    <property type="entry name" value="putative rabgap domain of human tbc1 domain family member 14 like domains"/>
    <property type="match status" value="1"/>
</dbReference>
<dbReference type="EMBL" id="CAJFCJ010000008">
    <property type="protein sequence ID" value="CAD5118291.1"/>
    <property type="molecule type" value="Genomic_DNA"/>
</dbReference>
<dbReference type="SMART" id="SM00164">
    <property type="entry name" value="TBC"/>
    <property type="match status" value="1"/>
</dbReference>
<dbReference type="Pfam" id="PF07653">
    <property type="entry name" value="SH3_2"/>
    <property type="match status" value="1"/>
</dbReference>
<dbReference type="Proteomes" id="UP000549394">
    <property type="component" value="Unassembled WGS sequence"/>
</dbReference>
<dbReference type="SUPFAM" id="SSF140741">
    <property type="entry name" value="RUN domain-like"/>
    <property type="match status" value="1"/>
</dbReference>
<dbReference type="FunFam" id="1.10.472.80:FF:000012">
    <property type="entry name" value="Small G protein signaling modulator 3"/>
    <property type="match status" value="1"/>
</dbReference>
<dbReference type="InterPro" id="IPR036028">
    <property type="entry name" value="SH3-like_dom_sf"/>
</dbReference>
<name>A0A7I8VQD2_9ANNE</name>
<dbReference type="PROSITE" id="PS50086">
    <property type="entry name" value="TBC_RABGAP"/>
    <property type="match status" value="1"/>
</dbReference>
<dbReference type="InterPro" id="IPR035969">
    <property type="entry name" value="Rab-GAP_TBC_sf"/>
</dbReference>
<evidence type="ECO:0000256" key="2">
    <source>
        <dbReference type="ARBA" id="ARBA00022443"/>
    </source>
</evidence>
<evidence type="ECO:0000313" key="8">
    <source>
        <dbReference type="EMBL" id="CAD5118291.1"/>
    </source>
</evidence>
<comment type="similarity">
    <text evidence="1">Belongs to the small G protein signaling modulator family.</text>
</comment>
<evidence type="ECO:0000259" key="5">
    <source>
        <dbReference type="PROSITE" id="PS50002"/>
    </source>
</evidence>
<dbReference type="InterPro" id="IPR037213">
    <property type="entry name" value="Run_dom_sf"/>
</dbReference>
<evidence type="ECO:0000256" key="4">
    <source>
        <dbReference type="PROSITE-ProRule" id="PRU00192"/>
    </source>
</evidence>
<dbReference type="InterPro" id="IPR004012">
    <property type="entry name" value="Run_dom"/>
</dbReference>
<dbReference type="InterPro" id="IPR000195">
    <property type="entry name" value="Rab-GAP-TBC_dom"/>
</dbReference>
<dbReference type="SUPFAM" id="SSF47923">
    <property type="entry name" value="Ypt/Rab-GAP domain of gyp1p"/>
    <property type="match status" value="2"/>
</dbReference>
<dbReference type="Pfam" id="PF02759">
    <property type="entry name" value="RUN"/>
    <property type="match status" value="1"/>
</dbReference>
<dbReference type="PANTHER" id="PTHR47219:SF13">
    <property type="entry name" value="RUN AND TBC1 DOMAIN-CONTAINING PROTEIN 3"/>
    <property type="match status" value="1"/>
</dbReference>
<dbReference type="SUPFAM" id="SSF50044">
    <property type="entry name" value="SH3-domain"/>
    <property type="match status" value="1"/>
</dbReference>
<dbReference type="Pfam" id="PF00566">
    <property type="entry name" value="RabGAP-TBC"/>
    <property type="match status" value="1"/>
</dbReference>
<dbReference type="PROSITE" id="PS50002">
    <property type="entry name" value="SH3"/>
    <property type="match status" value="1"/>
</dbReference>